<gene>
    <name evidence="3" type="ORF">A1355_11985</name>
</gene>
<dbReference type="InterPro" id="IPR018760">
    <property type="entry name" value="DUF2326"/>
</dbReference>
<evidence type="ECO:0000259" key="2">
    <source>
        <dbReference type="Pfam" id="PF10088"/>
    </source>
</evidence>
<feature type="domain" description="DUF2326" evidence="2">
    <location>
        <begin position="414"/>
        <end position="503"/>
    </location>
</feature>
<organism evidence="3 4">
    <name type="scientific">Methylomonas koyamae</name>
    <dbReference type="NCBI Taxonomy" id="702114"/>
    <lineage>
        <taxon>Bacteria</taxon>
        <taxon>Pseudomonadati</taxon>
        <taxon>Pseudomonadota</taxon>
        <taxon>Gammaproteobacteria</taxon>
        <taxon>Methylococcales</taxon>
        <taxon>Methylococcaceae</taxon>
        <taxon>Methylomonas</taxon>
    </lineage>
</organism>
<sequence length="535" mass="61199">MLKELRCAQLIEKKLEFNSGLNVLTGPDDGTNSIGKSSVLMLLDFAFAGDDFIKLCSDVIDNIGIVTIEMDFIFGADKYSFSRSTNDPKVVSFLSEEGSPEKSLDEYRDFLKKIYGFPEHGASFRGAVNPFFRVWGKDNYNPNKPLNSFPSEPYSSVKPNLLKLFSLYDALRELEKEKTATEKKKEILKGAFNEGYIKSLTKTQKEKSEERLKELESEINEIKLSLENYSINANQIINEENLKIKSEKDKLVNRLFHLKNRLKRTDDNLTYGNTTNKKYFEKLKEYFPDVDVEKLAKVDKFHSGITKILKTELREEKALLEEQIKSLELEIKSIELKLLESARVAGKPSGLVDKMLELSSEEKDVRDQLRFREIKSTIDDKVDEITGQIVEKSTKSLSAIESNLNSAMSTYINKFYKGNPVSPKIKLSETRYEFNHNEDSGTGKAYANMIALDMSFLEKTYLPALIHDLIVFSNIEDHAIEDIFKEYSSTNKQVFTAIDKVNRFRDATQKLIKSNEFLALGSEKLAFGKSWKNKT</sequence>
<dbReference type="STRING" id="702114.A1355_11985"/>
<feature type="coiled-coil region" evidence="1">
    <location>
        <begin position="164"/>
        <end position="232"/>
    </location>
</feature>
<name>A0A177NAB3_9GAMM</name>
<dbReference type="Proteomes" id="UP000077628">
    <property type="component" value="Unassembled WGS sequence"/>
</dbReference>
<accession>A0A177NAB3</accession>
<keyword evidence="4" id="KW-1185">Reference proteome</keyword>
<dbReference type="Pfam" id="PF10088">
    <property type="entry name" value="DUF2326"/>
    <property type="match status" value="1"/>
</dbReference>
<feature type="coiled-coil region" evidence="1">
    <location>
        <begin position="310"/>
        <end position="337"/>
    </location>
</feature>
<dbReference type="EMBL" id="LUUK01000196">
    <property type="protein sequence ID" value="OAI14986.1"/>
    <property type="molecule type" value="Genomic_DNA"/>
</dbReference>
<dbReference type="SUPFAM" id="SSF52540">
    <property type="entry name" value="P-loop containing nucleoside triphosphate hydrolases"/>
    <property type="match status" value="1"/>
</dbReference>
<comment type="caution">
    <text evidence="3">The sequence shown here is derived from an EMBL/GenBank/DDBJ whole genome shotgun (WGS) entry which is preliminary data.</text>
</comment>
<proteinExistence type="predicted"/>
<evidence type="ECO:0000256" key="1">
    <source>
        <dbReference type="SAM" id="Coils"/>
    </source>
</evidence>
<dbReference type="AlphaFoldDB" id="A0A177NAB3"/>
<protein>
    <recommendedName>
        <fullName evidence="2">DUF2326 domain-containing protein</fullName>
    </recommendedName>
</protein>
<keyword evidence="1" id="KW-0175">Coiled coil</keyword>
<dbReference type="OrthoDB" id="9815945at2"/>
<reference evidence="4" key="1">
    <citation type="submission" date="2016-03" db="EMBL/GenBank/DDBJ databases">
        <authorList>
            <person name="Heylen K."/>
            <person name="De Vos P."/>
            <person name="Vekeman B."/>
        </authorList>
    </citation>
    <scope>NUCLEOTIDE SEQUENCE [LARGE SCALE GENOMIC DNA]</scope>
    <source>
        <strain evidence="4">R-45383</strain>
    </source>
</reference>
<evidence type="ECO:0000313" key="4">
    <source>
        <dbReference type="Proteomes" id="UP000077628"/>
    </source>
</evidence>
<evidence type="ECO:0000313" key="3">
    <source>
        <dbReference type="EMBL" id="OAI14986.1"/>
    </source>
</evidence>
<dbReference type="InterPro" id="IPR027417">
    <property type="entry name" value="P-loop_NTPase"/>
</dbReference>
<dbReference type="RefSeq" id="WP_064030879.1">
    <property type="nucleotide sequence ID" value="NZ_LUUK01000196.1"/>
</dbReference>